<name>A0A4R8IER4_9FLAO</name>
<keyword evidence="1" id="KW-0433">Leucine-rich repeat</keyword>
<dbReference type="PANTHER" id="PTHR48060:SF21">
    <property type="entry name" value="L DOMAIN-LIKE PROTEIN"/>
    <property type="match status" value="1"/>
</dbReference>
<evidence type="ECO:0000256" key="4">
    <source>
        <dbReference type="SAM" id="SignalP"/>
    </source>
</evidence>
<reference evidence="6 7" key="1">
    <citation type="submission" date="2019-03" db="EMBL/GenBank/DDBJ databases">
        <title>Genomic Encyclopedia of Type Strains, Phase III (KMG-III): the genomes of soil and plant-associated and newly described type strains.</title>
        <authorList>
            <person name="Whitman W."/>
        </authorList>
    </citation>
    <scope>NUCLEOTIDE SEQUENCE [LARGE SCALE GENOMIC DNA]</scope>
    <source>
        <strain evidence="6 7">CGMCC 1.12802</strain>
    </source>
</reference>
<evidence type="ECO:0000313" key="7">
    <source>
        <dbReference type="Proteomes" id="UP000295313"/>
    </source>
</evidence>
<evidence type="ECO:0000256" key="2">
    <source>
        <dbReference type="ARBA" id="ARBA00022729"/>
    </source>
</evidence>
<comment type="caution">
    <text evidence="6">The sequence shown here is derived from an EMBL/GenBank/DDBJ whole genome shotgun (WGS) entry which is preliminary data.</text>
</comment>
<dbReference type="Pfam" id="PF13855">
    <property type="entry name" value="LRR_8"/>
    <property type="match status" value="2"/>
</dbReference>
<organism evidence="6 7">
    <name type="scientific">Epilithonimonas xixisoli</name>
    <dbReference type="NCBI Taxonomy" id="1476462"/>
    <lineage>
        <taxon>Bacteria</taxon>
        <taxon>Pseudomonadati</taxon>
        <taxon>Bacteroidota</taxon>
        <taxon>Flavobacteriia</taxon>
        <taxon>Flavobacteriales</taxon>
        <taxon>Weeksellaceae</taxon>
        <taxon>Chryseobacterium group</taxon>
        <taxon>Epilithonimonas</taxon>
    </lineage>
</organism>
<dbReference type="EMBL" id="SOEO01000002">
    <property type="protein sequence ID" value="TDX84170.1"/>
    <property type="molecule type" value="Genomic_DNA"/>
</dbReference>
<feature type="domain" description="Secretion system C-terminal sorting" evidence="5">
    <location>
        <begin position="478"/>
        <end position="536"/>
    </location>
</feature>
<dbReference type="PROSITE" id="PS51450">
    <property type="entry name" value="LRR"/>
    <property type="match status" value="1"/>
</dbReference>
<evidence type="ECO:0000256" key="3">
    <source>
        <dbReference type="ARBA" id="ARBA00022737"/>
    </source>
</evidence>
<keyword evidence="2 4" id="KW-0732">Signal</keyword>
<dbReference type="InterPro" id="IPR003591">
    <property type="entry name" value="Leu-rich_rpt_typical-subtyp"/>
</dbReference>
<dbReference type="Pfam" id="PF00560">
    <property type="entry name" value="LRR_1"/>
    <property type="match status" value="1"/>
</dbReference>
<feature type="signal peptide" evidence="4">
    <location>
        <begin position="1"/>
        <end position="23"/>
    </location>
</feature>
<feature type="chain" id="PRO_5020184605" evidence="4">
    <location>
        <begin position="24"/>
        <end position="545"/>
    </location>
</feature>
<dbReference type="GO" id="GO:0030313">
    <property type="term" value="C:cell envelope"/>
    <property type="evidence" value="ECO:0007669"/>
    <property type="project" value="UniProtKB-SubCell"/>
</dbReference>
<dbReference type="NCBIfam" id="TIGR04183">
    <property type="entry name" value="Por_Secre_tail"/>
    <property type="match status" value="1"/>
</dbReference>
<dbReference type="PRINTS" id="PR00019">
    <property type="entry name" value="LEURICHRPT"/>
</dbReference>
<proteinExistence type="predicted"/>
<dbReference type="InterPro" id="IPR026444">
    <property type="entry name" value="Secre_tail"/>
</dbReference>
<protein>
    <submittedName>
        <fullName evidence="6">Putative secreted protein (Por secretion system target)</fullName>
    </submittedName>
</protein>
<keyword evidence="3" id="KW-0677">Repeat</keyword>
<dbReference type="Gene3D" id="3.80.10.10">
    <property type="entry name" value="Ribonuclease Inhibitor"/>
    <property type="match status" value="2"/>
</dbReference>
<dbReference type="RefSeq" id="WP_133944194.1">
    <property type="nucleotide sequence ID" value="NZ_SOEO01000002.1"/>
</dbReference>
<dbReference type="AlphaFoldDB" id="A0A4R8IER4"/>
<dbReference type="InterPro" id="IPR001611">
    <property type="entry name" value="Leu-rich_rpt"/>
</dbReference>
<dbReference type="SMART" id="SM00365">
    <property type="entry name" value="LRR_SD22"/>
    <property type="match status" value="4"/>
</dbReference>
<gene>
    <name evidence="6" type="ORF">B0I22_1770</name>
</gene>
<dbReference type="InterPro" id="IPR032675">
    <property type="entry name" value="LRR_dom_sf"/>
</dbReference>
<dbReference type="OrthoDB" id="627712at2"/>
<keyword evidence="7" id="KW-1185">Reference proteome</keyword>
<dbReference type="Proteomes" id="UP000295313">
    <property type="component" value="Unassembled WGS sequence"/>
</dbReference>
<evidence type="ECO:0000313" key="6">
    <source>
        <dbReference type="EMBL" id="TDX84170.1"/>
    </source>
</evidence>
<dbReference type="PANTHER" id="PTHR48060">
    <property type="entry name" value="DNA DAMAGE-REPAIR/TOLERATION PROTEIN DRT100"/>
    <property type="match status" value="1"/>
</dbReference>
<dbReference type="Pfam" id="PF18962">
    <property type="entry name" value="Por_Secre_tail"/>
    <property type="match status" value="1"/>
</dbReference>
<dbReference type="InterPro" id="IPR053211">
    <property type="entry name" value="DNA_repair-toleration"/>
</dbReference>
<evidence type="ECO:0000256" key="1">
    <source>
        <dbReference type="ARBA" id="ARBA00022614"/>
    </source>
</evidence>
<sequence>MKKTLFFLLISNFILAQWSISNAERGALINIYNATDGENWNRTWDLEKDPRNWFGVAIKNGVVVELNLSGNALSGYFPTYVSSLSRLTKLDLSNNKLTGEVAMGVSALSSLSRLDVSNNRLIGDPTNSLAGLFNLEDLGLGGNQFTISDVNGLLQNFNNIKILNIGDLGLTTVPAKIATFSNLETLVLDNNPIVPNGYGNIAGLTNLKTLSLSGNSLAQIPTQVSQRTQLTNLNLGNNALTEQTLTGLSNLVNLQWLSLENNQLAQVPAQLPQLTKLQTLNLGRNQITGGVSALASLSSLQQLFLNNNQLSGGFPSALLGMSRLMMLNLNSNQLTGELPNRLPAITHISNNRFSKNDLSNYIEDFAEQTDFNYSPQRYDAVKTVLAVAGQPATLDQSLSGDYTFTWFKNLDQKLNNSTENLNFNNVEQTDFAVYTAEAYSYKMLQNNILFDLSLFREPITLGDALATLETSELKDLNIYPNPATDYVNIINLRHNIEKVVIFDLSGKQMLSDSKQRIHVSKLPSGVYLLSVKTNVGIKNFKFIKQ</sequence>
<accession>A0A4R8IER4</accession>
<dbReference type="SUPFAM" id="SSF52058">
    <property type="entry name" value="L domain-like"/>
    <property type="match status" value="1"/>
</dbReference>
<dbReference type="SMART" id="SM00369">
    <property type="entry name" value="LRR_TYP"/>
    <property type="match status" value="7"/>
</dbReference>
<evidence type="ECO:0000259" key="5">
    <source>
        <dbReference type="Pfam" id="PF18962"/>
    </source>
</evidence>